<protein>
    <submittedName>
        <fullName evidence="1">Uncharacterized protein</fullName>
    </submittedName>
</protein>
<name>A0ABQ9YZP6_9CRUS</name>
<proteinExistence type="predicted"/>
<keyword evidence="2" id="KW-1185">Reference proteome</keyword>
<reference evidence="1 2" key="1">
    <citation type="journal article" date="2023" name="Nucleic Acids Res.">
        <title>The hologenome of Daphnia magna reveals possible DNA methylation and microbiome-mediated evolution of the host genome.</title>
        <authorList>
            <person name="Chaturvedi A."/>
            <person name="Li X."/>
            <person name="Dhandapani V."/>
            <person name="Marshall H."/>
            <person name="Kissane S."/>
            <person name="Cuenca-Cambronero M."/>
            <person name="Asole G."/>
            <person name="Calvet F."/>
            <person name="Ruiz-Romero M."/>
            <person name="Marangio P."/>
            <person name="Guigo R."/>
            <person name="Rago D."/>
            <person name="Mirbahai L."/>
            <person name="Eastwood N."/>
            <person name="Colbourne J.K."/>
            <person name="Zhou J."/>
            <person name="Mallon E."/>
            <person name="Orsini L."/>
        </authorList>
    </citation>
    <scope>NUCLEOTIDE SEQUENCE [LARGE SCALE GENOMIC DNA]</scope>
    <source>
        <strain evidence="1">LRV0_1</strain>
    </source>
</reference>
<accession>A0ABQ9YZP6</accession>
<gene>
    <name evidence="1" type="ORF">OUZ56_011273</name>
</gene>
<comment type="caution">
    <text evidence="1">The sequence shown here is derived from an EMBL/GenBank/DDBJ whole genome shotgun (WGS) entry which is preliminary data.</text>
</comment>
<dbReference type="EMBL" id="JAOYFB010000002">
    <property type="protein sequence ID" value="KAK4006118.1"/>
    <property type="molecule type" value="Genomic_DNA"/>
</dbReference>
<evidence type="ECO:0000313" key="2">
    <source>
        <dbReference type="Proteomes" id="UP001234178"/>
    </source>
</evidence>
<organism evidence="1 2">
    <name type="scientific">Daphnia magna</name>
    <dbReference type="NCBI Taxonomy" id="35525"/>
    <lineage>
        <taxon>Eukaryota</taxon>
        <taxon>Metazoa</taxon>
        <taxon>Ecdysozoa</taxon>
        <taxon>Arthropoda</taxon>
        <taxon>Crustacea</taxon>
        <taxon>Branchiopoda</taxon>
        <taxon>Diplostraca</taxon>
        <taxon>Cladocera</taxon>
        <taxon>Anomopoda</taxon>
        <taxon>Daphniidae</taxon>
        <taxon>Daphnia</taxon>
    </lineage>
</organism>
<evidence type="ECO:0000313" key="1">
    <source>
        <dbReference type="EMBL" id="KAK4006118.1"/>
    </source>
</evidence>
<sequence length="342" mass="38632">MTARMSSSPKSSRFKMEVSVDDQFIPDILLLGGVFGRRIKCLNLQTHERANFHRKKANAIISKWIKEGLNRNTFHDIQQSNAAILIEKYNLKQQTESSELHVNHVANLYFRISISAAECLSSKSAPHTEVEECSPQDFQPVPIDIHAEVTDSIEDISFDCCNSVNMGNPLSFLKLLQHFAVHTRQKLEHMSYLLKLLKHYQPDPCYDSLPSTGRTLLEINKSFCSSSNGLSASATTSERQNQSKCDIPQTVEISGGKYLHLGLENALSCSSPGLLLKHSDLLQYVSIYKEDSTLLPTCIRTKVETPQLAEYISQILLKYYIPTIEMLISYFSNVGECYLLYI</sequence>
<dbReference type="Proteomes" id="UP001234178">
    <property type="component" value="Unassembled WGS sequence"/>
</dbReference>